<gene>
    <name evidence="4" type="ORF">CLODIP_2_CD02722</name>
</gene>
<dbReference type="OrthoDB" id="21292at2759"/>
<dbReference type="GO" id="GO:0033328">
    <property type="term" value="F:peroxisome membrane targeting sequence binding"/>
    <property type="evidence" value="ECO:0007669"/>
    <property type="project" value="TreeGrafter"/>
</dbReference>
<dbReference type="InterPro" id="IPR038322">
    <property type="entry name" value="Pex19_C_sf"/>
</dbReference>
<feature type="compositionally biased region" description="Basic and acidic residues" evidence="3">
    <location>
        <begin position="27"/>
        <end position="44"/>
    </location>
</feature>
<evidence type="ECO:0000256" key="2">
    <source>
        <dbReference type="ARBA" id="ARBA00029688"/>
    </source>
</evidence>
<evidence type="ECO:0000256" key="3">
    <source>
        <dbReference type="SAM" id="MobiDB-lite"/>
    </source>
</evidence>
<proteinExistence type="inferred from homology"/>
<dbReference type="GO" id="GO:0045046">
    <property type="term" value="P:protein import into peroxisome membrane"/>
    <property type="evidence" value="ECO:0007669"/>
    <property type="project" value="TreeGrafter"/>
</dbReference>
<organism evidence="4 5">
    <name type="scientific">Cloeon dipterum</name>
    <dbReference type="NCBI Taxonomy" id="197152"/>
    <lineage>
        <taxon>Eukaryota</taxon>
        <taxon>Metazoa</taxon>
        <taxon>Ecdysozoa</taxon>
        <taxon>Arthropoda</taxon>
        <taxon>Hexapoda</taxon>
        <taxon>Insecta</taxon>
        <taxon>Pterygota</taxon>
        <taxon>Palaeoptera</taxon>
        <taxon>Ephemeroptera</taxon>
        <taxon>Pisciforma</taxon>
        <taxon>Baetidae</taxon>
        <taxon>Cloeon</taxon>
    </lineage>
</organism>
<sequence length="278" mass="30278">MASEDKVVPPEETEEDLDELLCSALDDLKKPAEEQTAPKKEKIKAPTGLPGELEKAWSDEFANQFQKYLQSEGGESAEAVAASLQKMTEAAAEALRSTGVETPMTPSAEDPVSAAIAQTLKNLADSANTLQSPLTEDELMNMFGSFGLSDGPNGESDIFPFMQSMMQSLLSKDVLHPALKGIIEKYPAWLEENKASLTEEKISNIMRQQELMKNVCDELEKELPSDTDDVKSKRFDKVLDLMQQMQECGLPPAELTGELPADLSATMGNGDPAQCSVM</sequence>
<name>A0A8S1CLI8_9INSE</name>
<evidence type="ECO:0000256" key="1">
    <source>
        <dbReference type="ARBA" id="ARBA00006326"/>
    </source>
</evidence>
<reference evidence="4 5" key="1">
    <citation type="submission" date="2020-04" db="EMBL/GenBank/DDBJ databases">
        <authorList>
            <person name="Alioto T."/>
            <person name="Alioto T."/>
            <person name="Gomez Garrido J."/>
        </authorList>
    </citation>
    <scope>NUCLEOTIDE SEQUENCE [LARGE SCALE GENOMIC DNA]</scope>
</reference>
<comment type="caution">
    <text evidence="4">The sequence shown here is derived from an EMBL/GenBank/DDBJ whole genome shotgun (WGS) entry which is preliminary data.</text>
</comment>
<dbReference type="PANTHER" id="PTHR12774:SF2">
    <property type="entry name" value="PEROXISOMAL BIOGENESIS FACTOR 19"/>
    <property type="match status" value="1"/>
</dbReference>
<evidence type="ECO:0000313" key="4">
    <source>
        <dbReference type="EMBL" id="CAB3368851.1"/>
    </source>
</evidence>
<dbReference type="Proteomes" id="UP000494165">
    <property type="component" value="Unassembled WGS sequence"/>
</dbReference>
<dbReference type="PANTHER" id="PTHR12774">
    <property type="entry name" value="PEROXISOMAL BIOGENESIS FACTOR 19"/>
    <property type="match status" value="1"/>
</dbReference>
<accession>A0A8S1CLI8</accession>
<evidence type="ECO:0000313" key="5">
    <source>
        <dbReference type="Proteomes" id="UP000494165"/>
    </source>
</evidence>
<feature type="region of interest" description="Disordered" evidence="3">
    <location>
        <begin position="27"/>
        <end position="51"/>
    </location>
</feature>
<dbReference type="EMBL" id="CADEPI010000040">
    <property type="protein sequence ID" value="CAB3368851.1"/>
    <property type="molecule type" value="Genomic_DNA"/>
</dbReference>
<comment type="similarity">
    <text evidence="1">Belongs to the peroxin-19 family.</text>
</comment>
<dbReference type="GO" id="GO:0005778">
    <property type="term" value="C:peroxisomal membrane"/>
    <property type="evidence" value="ECO:0007669"/>
    <property type="project" value="TreeGrafter"/>
</dbReference>
<dbReference type="Gene3D" id="1.20.120.900">
    <property type="entry name" value="Pex19, mPTS binding domain"/>
    <property type="match status" value="1"/>
</dbReference>
<protein>
    <recommendedName>
        <fullName evidence="2">Peroxin-19</fullName>
    </recommendedName>
</protein>
<dbReference type="InterPro" id="IPR006708">
    <property type="entry name" value="Pex19"/>
</dbReference>
<dbReference type="AlphaFoldDB" id="A0A8S1CLI8"/>
<keyword evidence="5" id="KW-1185">Reference proteome</keyword>
<dbReference type="Pfam" id="PF04614">
    <property type="entry name" value="Pex19"/>
    <property type="match status" value="1"/>
</dbReference>